<reference evidence="12" key="1">
    <citation type="submission" date="2023-07" db="EMBL/GenBank/DDBJ databases">
        <title>Genome content predicts the carbon catabolic preferences of heterotrophic bacteria.</title>
        <authorList>
            <person name="Gralka M."/>
        </authorList>
    </citation>
    <scope>NUCLEOTIDE SEQUENCE</scope>
    <source>
        <strain evidence="12">I3M17_2</strain>
    </source>
</reference>
<dbReference type="Gene3D" id="3.90.1170.40">
    <property type="entry name" value="Molybdopterin biosynthesis MoaE subunit"/>
    <property type="match status" value="1"/>
</dbReference>
<evidence type="ECO:0000256" key="5">
    <source>
        <dbReference type="ARBA" id="ARBA00023150"/>
    </source>
</evidence>
<dbReference type="CDD" id="cd00756">
    <property type="entry name" value="MoaE"/>
    <property type="match status" value="1"/>
</dbReference>
<sequence>MIRVQTEDFHLQTEYEQLQKHGHSGAIVTFVGSVRDFGGEGSFRLDHYPGMTEKVLEKIEQQANQRWDLISTTIIHRVGNLAAGDQIVFVGVSSRHRKNAFAACEYMIDILKTQAPFWKKEGDTWVDAKESDSEAADKWLSHSQP</sequence>
<keyword evidence="5" id="KW-0501">Molybdenum cofactor biosynthesis</keyword>
<evidence type="ECO:0000256" key="2">
    <source>
        <dbReference type="ARBA" id="ARBA00005426"/>
    </source>
</evidence>
<evidence type="ECO:0000256" key="10">
    <source>
        <dbReference type="ARBA" id="ARBA00032474"/>
    </source>
</evidence>
<dbReference type="EMBL" id="JAUOPB010000016">
    <property type="protein sequence ID" value="MDO6424634.1"/>
    <property type="molecule type" value="Genomic_DNA"/>
</dbReference>
<dbReference type="GO" id="GO:0006777">
    <property type="term" value="P:Mo-molybdopterin cofactor biosynthetic process"/>
    <property type="evidence" value="ECO:0007669"/>
    <property type="project" value="UniProtKB-KW"/>
</dbReference>
<evidence type="ECO:0000256" key="7">
    <source>
        <dbReference type="ARBA" id="ARBA00029745"/>
    </source>
</evidence>
<dbReference type="InterPro" id="IPR036563">
    <property type="entry name" value="MoaE_sf"/>
</dbReference>
<evidence type="ECO:0000256" key="11">
    <source>
        <dbReference type="ARBA" id="ARBA00049878"/>
    </source>
</evidence>
<comment type="pathway">
    <text evidence="1">Cofactor biosynthesis; molybdopterin biosynthesis.</text>
</comment>
<dbReference type="EC" id="2.8.1.12" evidence="3"/>
<dbReference type="GO" id="GO:0030366">
    <property type="term" value="F:molybdopterin synthase activity"/>
    <property type="evidence" value="ECO:0007669"/>
    <property type="project" value="UniProtKB-EC"/>
</dbReference>
<comment type="subunit">
    <text evidence="6">Heterotetramer of 2 MoaD subunits and 2 MoaE subunits. Also stable as homodimer. The enzyme changes between these two forms during catalysis.</text>
</comment>
<dbReference type="RefSeq" id="WP_011469087.1">
    <property type="nucleotide sequence ID" value="NZ_JAHKPP010000050.1"/>
</dbReference>
<dbReference type="PANTHER" id="PTHR23404">
    <property type="entry name" value="MOLYBDOPTERIN SYNTHASE RELATED"/>
    <property type="match status" value="1"/>
</dbReference>
<protein>
    <recommendedName>
        <fullName evidence="4">Molybdopterin synthase catalytic subunit</fullName>
        <ecNumber evidence="3">2.8.1.12</ecNumber>
    </recommendedName>
    <alternativeName>
        <fullName evidence="9">MPT synthase subunit 2</fullName>
    </alternativeName>
    <alternativeName>
        <fullName evidence="7">Molybdenum cofactor biosynthesis protein E</fullName>
    </alternativeName>
    <alternativeName>
        <fullName evidence="8">Molybdopterin-converting factor large subunit</fullName>
    </alternativeName>
    <alternativeName>
        <fullName evidence="10">Molybdopterin-converting factor subunit 2</fullName>
    </alternativeName>
</protein>
<evidence type="ECO:0000256" key="1">
    <source>
        <dbReference type="ARBA" id="ARBA00005046"/>
    </source>
</evidence>
<evidence type="ECO:0000313" key="12">
    <source>
        <dbReference type="EMBL" id="MDO6424634.1"/>
    </source>
</evidence>
<evidence type="ECO:0000256" key="6">
    <source>
        <dbReference type="ARBA" id="ARBA00026066"/>
    </source>
</evidence>
<evidence type="ECO:0000256" key="3">
    <source>
        <dbReference type="ARBA" id="ARBA00011950"/>
    </source>
</evidence>
<accession>A0AAW7XAT4</accession>
<dbReference type="Proteomes" id="UP001169760">
    <property type="component" value="Unassembled WGS sequence"/>
</dbReference>
<comment type="caution">
    <text evidence="12">The sequence shown here is derived from an EMBL/GenBank/DDBJ whole genome shotgun (WGS) entry which is preliminary data.</text>
</comment>
<dbReference type="AlphaFoldDB" id="A0AAW7XAT4"/>
<evidence type="ECO:0000256" key="9">
    <source>
        <dbReference type="ARBA" id="ARBA00030781"/>
    </source>
</evidence>
<dbReference type="InterPro" id="IPR003448">
    <property type="entry name" value="Mopterin_biosynth_MoaE"/>
</dbReference>
<comment type="similarity">
    <text evidence="2">Belongs to the MoaE family.</text>
</comment>
<dbReference type="Pfam" id="PF02391">
    <property type="entry name" value="MoaE"/>
    <property type="match status" value="1"/>
</dbReference>
<name>A0AAW7XAT4_9GAMM</name>
<evidence type="ECO:0000256" key="4">
    <source>
        <dbReference type="ARBA" id="ARBA00013858"/>
    </source>
</evidence>
<proteinExistence type="inferred from homology"/>
<dbReference type="GeneID" id="98614272"/>
<dbReference type="SUPFAM" id="SSF54690">
    <property type="entry name" value="Molybdopterin synthase subunit MoaE"/>
    <property type="match status" value="1"/>
</dbReference>
<organism evidence="12 13">
    <name type="scientific">Saccharophagus degradans</name>
    <dbReference type="NCBI Taxonomy" id="86304"/>
    <lineage>
        <taxon>Bacteria</taxon>
        <taxon>Pseudomonadati</taxon>
        <taxon>Pseudomonadota</taxon>
        <taxon>Gammaproteobacteria</taxon>
        <taxon>Cellvibrionales</taxon>
        <taxon>Cellvibrionaceae</taxon>
        <taxon>Saccharophagus</taxon>
    </lineage>
</organism>
<gene>
    <name evidence="12" type="ORF">Q4521_19250</name>
</gene>
<evidence type="ECO:0000313" key="13">
    <source>
        <dbReference type="Proteomes" id="UP001169760"/>
    </source>
</evidence>
<evidence type="ECO:0000256" key="8">
    <source>
        <dbReference type="ARBA" id="ARBA00030407"/>
    </source>
</evidence>
<comment type="catalytic activity">
    <reaction evidence="11">
        <text>2 [molybdopterin-synthase sulfur-carrier protein]-C-terminal-Gly-aminoethanethioate + cyclic pyranopterin phosphate + H2O = molybdopterin + 2 [molybdopterin-synthase sulfur-carrier protein]-C-terminal Gly-Gly + 2 H(+)</text>
        <dbReference type="Rhea" id="RHEA:26333"/>
        <dbReference type="Rhea" id="RHEA-COMP:12202"/>
        <dbReference type="Rhea" id="RHEA-COMP:19907"/>
        <dbReference type="ChEBI" id="CHEBI:15377"/>
        <dbReference type="ChEBI" id="CHEBI:15378"/>
        <dbReference type="ChEBI" id="CHEBI:58698"/>
        <dbReference type="ChEBI" id="CHEBI:59648"/>
        <dbReference type="ChEBI" id="CHEBI:90778"/>
        <dbReference type="ChEBI" id="CHEBI:232372"/>
        <dbReference type="EC" id="2.8.1.12"/>
    </reaction>
</comment>